<evidence type="ECO:0000313" key="12">
    <source>
        <dbReference type="EMBL" id="KAJ1959545.1"/>
    </source>
</evidence>
<evidence type="ECO:0000256" key="10">
    <source>
        <dbReference type="RuleBase" id="RU368011"/>
    </source>
</evidence>
<dbReference type="InterPro" id="IPR013252">
    <property type="entry name" value="Ndc80_Spc24"/>
</dbReference>
<comment type="similarity">
    <text evidence="1 10">Belongs to the SPC24 family.</text>
</comment>
<dbReference type="Proteomes" id="UP001150925">
    <property type="component" value="Unassembled WGS sequence"/>
</dbReference>
<dbReference type="GO" id="GO:0031262">
    <property type="term" value="C:Ndc80 complex"/>
    <property type="evidence" value="ECO:0007669"/>
    <property type="project" value="TreeGrafter"/>
</dbReference>
<dbReference type="GO" id="GO:0007059">
    <property type="term" value="P:chromosome segregation"/>
    <property type="evidence" value="ECO:0007669"/>
    <property type="project" value="TreeGrafter"/>
</dbReference>
<proteinExistence type="inferred from homology"/>
<feature type="coiled-coil region" evidence="11">
    <location>
        <begin position="98"/>
        <end position="125"/>
    </location>
</feature>
<keyword evidence="5 10" id="KW-0995">Kinetochore</keyword>
<dbReference type="CDD" id="cd11565">
    <property type="entry name" value="RWD_Spc24"/>
    <property type="match status" value="1"/>
</dbReference>
<reference evidence="12" key="1">
    <citation type="submission" date="2022-07" db="EMBL/GenBank/DDBJ databases">
        <title>Phylogenomic reconstructions and comparative analyses of Kickxellomycotina fungi.</title>
        <authorList>
            <person name="Reynolds N.K."/>
            <person name="Stajich J.E."/>
            <person name="Barry K."/>
            <person name="Grigoriev I.V."/>
            <person name="Crous P."/>
            <person name="Smith M.E."/>
        </authorList>
    </citation>
    <scope>NUCLEOTIDE SEQUENCE</scope>
    <source>
        <strain evidence="12">RSA 1196</strain>
    </source>
</reference>
<dbReference type="PANTHER" id="PTHR22142">
    <property type="match status" value="1"/>
</dbReference>
<evidence type="ECO:0000256" key="8">
    <source>
        <dbReference type="ARBA" id="ARBA00023306"/>
    </source>
</evidence>
<keyword evidence="2 10" id="KW-0158">Chromosome</keyword>
<dbReference type="EMBL" id="JANBPY010001561">
    <property type="protein sequence ID" value="KAJ1959545.1"/>
    <property type="molecule type" value="Genomic_DNA"/>
</dbReference>
<dbReference type="OrthoDB" id="3344830at2759"/>
<dbReference type="SUPFAM" id="SSF143026">
    <property type="entry name" value="Kinetochore globular domain"/>
    <property type="match status" value="1"/>
</dbReference>
<evidence type="ECO:0000256" key="7">
    <source>
        <dbReference type="ARBA" id="ARBA00023242"/>
    </source>
</evidence>
<dbReference type="Gene3D" id="3.30.160.430">
    <property type="match status" value="1"/>
</dbReference>
<dbReference type="GO" id="GO:0051301">
    <property type="term" value="P:cell division"/>
    <property type="evidence" value="ECO:0007669"/>
    <property type="project" value="UniProtKB-UniRule"/>
</dbReference>
<comment type="function">
    <text evidence="10">Acts as a component of the essential kinetochore-associated NDC80 complex, which is required for chromosome segregation and spindle checkpoint activity.</text>
</comment>
<protein>
    <recommendedName>
        <fullName evidence="10">Kinetochore protein Spc24</fullName>
    </recommendedName>
</protein>
<evidence type="ECO:0000313" key="13">
    <source>
        <dbReference type="Proteomes" id="UP001150925"/>
    </source>
</evidence>
<dbReference type="PANTHER" id="PTHR22142:SF2">
    <property type="entry name" value="KINETOCHORE PROTEIN SPC24"/>
    <property type="match status" value="1"/>
</dbReference>
<evidence type="ECO:0000256" key="3">
    <source>
        <dbReference type="ARBA" id="ARBA00022618"/>
    </source>
</evidence>
<evidence type="ECO:0000256" key="11">
    <source>
        <dbReference type="SAM" id="Coils"/>
    </source>
</evidence>
<accession>A0A9W8E0I6</accession>
<keyword evidence="13" id="KW-1185">Reference proteome</keyword>
<keyword evidence="8 10" id="KW-0131">Cell cycle</keyword>
<keyword evidence="4 10" id="KW-0498">Mitosis</keyword>
<evidence type="ECO:0000256" key="5">
    <source>
        <dbReference type="ARBA" id="ARBA00022838"/>
    </source>
</evidence>
<gene>
    <name evidence="12" type="primary">spc24</name>
    <name evidence="12" type="ORF">IWQ62_004569</name>
</gene>
<evidence type="ECO:0000256" key="2">
    <source>
        <dbReference type="ARBA" id="ARBA00022454"/>
    </source>
</evidence>
<keyword evidence="6 11" id="KW-0175">Coiled coil</keyword>
<evidence type="ECO:0000256" key="4">
    <source>
        <dbReference type="ARBA" id="ARBA00022776"/>
    </source>
</evidence>
<evidence type="ECO:0000256" key="1">
    <source>
        <dbReference type="ARBA" id="ARBA00007804"/>
    </source>
</evidence>
<comment type="caution">
    <text evidence="12">The sequence shown here is derived from an EMBL/GenBank/DDBJ whole genome shotgun (WGS) entry which is preliminary data.</text>
</comment>
<keyword evidence="9 10" id="KW-0137">Centromere</keyword>
<organism evidence="12 13">
    <name type="scientific">Dispira parvispora</name>
    <dbReference type="NCBI Taxonomy" id="1520584"/>
    <lineage>
        <taxon>Eukaryota</taxon>
        <taxon>Fungi</taxon>
        <taxon>Fungi incertae sedis</taxon>
        <taxon>Zoopagomycota</taxon>
        <taxon>Kickxellomycotina</taxon>
        <taxon>Dimargaritomycetes</taxon>
        <taxon>Dimargaritales</taxon>
        <taxon>Dimargaritaceae</taxon>
        <taxon>Dispira</taxon>
    </lineage>
</organism>
<sequence>MAEAAIEETRSIVQQTMLTLQPSSDVDIVRTINRDFQEATTHWEAQLDKDQELLRALSRKVDLAKADASRSKVGDDGLTHSERLVQLDREKYSMAKHINERETSVNSLNATVERLKEKLAQLEARDVEKELPPDSTVLKLHIYRSLGIEFVEDATGQINKALVRSASTNDVSAVLVNGSESDYYYANRLWELST</sequence>
<evidence type="ECO:0000256" key="9">
    <source>
        <dbReference type="ARBA" id="ARBA00023328"/>
    </source>
</evidence>
<keyword evidence="7 10" id="KW-0539">Nucleus</keyword>
<keyword evidence="3 10" id="KW-0132">Cell division</keyword>
<comment type="subunit">
    <text evidence="10">Component of the NDC80 complex.</text>
</comment>
<name>A0A9W8E0I6_9FUNG</name>
<dbReference type="InterPro" id="IPR038066">
    <property type="entry name" value="Spc24_Fungi_globular_sf"/>
</dbReference>
<dbReference type="GO" id="GO:0008017">
    <property type="term" value="F:microtubule binding"/>
    <property type="evidence" value="ECO:0007669"/>
    <property type="project" value="TreeGrafter"/>
</dbReference>
<comment type="subcellular location">
    <subcellularLocation>
        <location evidence="10">Nucleus</location>
    </subcellularLocation>
    <subcellularLocation>
        <location evidence="10">Chromosome</location>
        <location evidence="10">Centromere</location>
        <location evidence="10">Kinetochore</location>
    </subcellularLocation>
</comment>
<dbReference type="Pfam" id="PF08286">
    <property type="entry name" value="Spc24"/>
    <property type="match status" value="1"/>
</dbReference>
<dbReference type="AlphaFoldDB" id="A0A9W8E0I6"/>
<evidence type="ECO:0000256" key="6">
    <source>
        <dbReference type="ARBA" id="ARBA00023054"/>
    </source>
</evidence>
<dbReference type="GO" id="GO:0005634">
    <property type="term" value="C:nucleus"/>
    <property type="evidence" value="ECO:0007669"/>
    <property type="project" value="UniProtKB-SubCell"/>
</dbReference>